<accession>A0ABR0ENL0</accession>
<sequence length="90" mass="9621">MSSPNQSGLPAYSLSKIASHQEQLPAYSEATRGRSPVHVTDEKKSQQPKKSKFAQIKDALKSIPLDPETPSGSNAGIGGREMQMGGGRVR</sequence>
<evidence type="ECO:0000313" key="3">
    <source>
        <dbReference type="Proteomes" id="UP001305779"/>
    </source>
</evidence>
<dbReference type="EMBL" id="JAXOVC010000004">
    <property type="protein sequence ID" value="KAK4503192.1"/>
    <property type="molecule type" value="Genomic_DNA"/>
</dbReference>
<protein>
    <submittedName>
        <fullName evidence="2">Uncharacterized protein</fullName>
    </submittedName>
</protein>
<name>A0ABR0ENL0_ZASCE</name>
<reference evidence="2 3" key="1">
    <citation type="journal article" date="2023" name="G3 (Bethesda)">
        <title>A chromosome-level genome assembly of Zasmidium syzygii isolated from banana leaves.</title>
        <authorList>
            <person name="van Westerhoven A.C."/>
            <person name="Mehrabi R."/>
            <person name="Talebi R."/>
            <person name="Steentjes M.B.F."/>
            <person name="Corcolon B."/>
            <person name="Chong P.A."/>
            <person name="Kema G.H.J."/>
            <person name="Seidl M.F."/>
        </authorList>
    </citation>
    <scope>NUCLEOTIDE SEQUENCE [LARGE SCALE GENOMIC DNA]</scope>
    <source>
        <strain evidence="2 3">P124</strain>
    </source>
</reference>
<organism evidence="2 3">
    <name type="scientific">Zasmidium cellare</name>
    <name type="common">Wine cellar mold</name>
    <name type="synonym">Racodium cellare</name>
    <dbReference type="NCBI Taxonomy" id="395010"/>
    <lineage>
        <taxon>Eukaryota</taxon>
        <taxon>Fungi</taxon>
        <taxon>Dikarya</taxon>
        <taxon>Ascomycota</taxon>
        <taxon>Pezizomycotina</taxon>
        <taxon>Dothideomycetes</taxon>
        <taxon>Dothideomycetidae</taxon>
        <taxon>Mycosphaerellales</taxon>
        <taxon>Mycosphaerellaceae</taxon>
        <taxon>Zasmidium</taxon>
    </lineage>
</organism>
<feature type="compositionally biased region" description="Gly residues" evidence="1">
    <location>
        <begin position="75"/>
        <end position="90"/>
    </location>
</feature>
<evidence type="ECO:0000256" key="1">
    <source>
        <dbReference type="SAM" id="MobiDB-lite"/>
    </source>
</evidence>
<comment type="caution">
    <text evidence="2">The sequence shown here is derived from an EMBL/GenBank/DDBJ whole genome shotgun (WGS) entry which is preliminary data.</text>
</comment>
<gene>
    <name evidence="2" type="ORF">PRZ48_006620</name>
</gene>
<proteinExistence type="predicted"/>
<evidence type="ECO:0000313" key="2">
    <source>
        <dbReference type="EMBL" id="KAK4503192.1"/>
    </source>
</evidence>
<keyword evidence="3" id="KW-1185">Reference proteome</keyword>
<dbReference type="Proteomes" id="UP001305779">
    <property type="component" value="Unassembled WGS sequence"/>
</dbReference>
<feature type="region of interest" description="Disordered" evidence="1">
    <location>
        <begin position="1"/>
        <end position="90"/>
    </location>
</feature>